<evidence type="ECO:0000256" key="3">
    <source>
        <dbReference type="ARBA" id="ARBA00022737"/>
    </source>
</evidence>
<dbReference type="AlphaFoldDB" id="A0AAD9D7K2"/>
<dbReference type="InterPro" id="IPR027038">
    <property type="entry name" value="RanGap"/>
</dbReference>
<protein>
    <submittedName>
        <fullName evidence="5">Leucine-rich repeat protein</fullName>
    </submittedName>
</protein>
<feature type="region of interest" description="Disordered" evidence="4">
    <location>
        <begin position="668"/>
        <end position="696"/>
    </location>
</feature>
<dbReference type="Gene3D" id="3.80.10.10">
    <property type="entry name" value="Ribonuclease Inhibitor"/>
    <property type="match status" value="2"/>
</dbReference>
<dbReference type="SUPFAM" id="SSF52047">
    <property type="entry name" value="RNI-like"/>
    <property type="match status" value="1"/>
</dbReference>
<evidence type="ECO:0000313" key="5">
    <source>
        <dbReference type="EMBL" id="KAK1735810.1"/>
    </source>
</evidence>
<dbReference type="GO" id="GO:0031267">
    <property type="term" value="F:small GTPase binding"/>
    <property type="evidence" value="ECO:0007669"/>
    <property type="project" value="TreeGrafter"/>
</dbReference>
<dbReference type="InterPro" id="IPR032675">
    <property type="entry name" value="LRR_dom_sf"/>
</dbReference>
<sequence length="846" mass="94917">CISQLKKKSRATITTTTITTLSFKDTLFVITMIIINDEDTFRVSGADHRIQNMTDEDWEMLGRTISYNTNLESVVLDGALNDNKMQSLFRGLKRSSSIEYLSLNNNQLSAVGVWSMVPFLHYANDLLELSLNDNNFQSEGLSMLLYALCNSSIEELNCSGCGIKSIDIDTDFFPNHLTSLNLNNNNINADGCRRLAKLLQKGGCALNNLHLDRNGIDNNGVEILAHAIQSNSSLTCLDLRNNKIKDDGVAALVASLQSNTTLKELYLANNYVSDQGKIMLLKLVIDISCINATLQSNHTLKTLSVDSEDENEDENEDVDENEDEDDDDDENEDKKDGEHGVKIQQLIDDVVRMNSWLGDALEDVGREKMHRIQLHRAKRSGLADLQGVKHSVYSEIDTLYLPEVLSLINRYHGCEELFPALKSTMIGLLSTVDMEMCIQKQHQQQQDDKIEIPHDHIPTWQHILPPDYFTKRKEQRMKYGRFRRRFVLSLINLWEFTLTTESIYAQSPEEVFHGLRGPIEKIAKDHIGRDGRKGALFERGAGGEGIMPDDPSSEKATVGLTSNNEDGNTTNVTGKWKIPLGAYQALFRYLTREGSVEGIPPEQLRAATLGRERADKKEYPSVKSLLDRGGTRKRKAESLFEDLLDTDDLEFKAEIDELVHEEEEMLLVKGEDESDYPDAAAGRETPTPSSTVNSSSVSDSLTFSVAMQHMTDGVLQRMEGSAQCVAENISFRDIRYPARKSLGLLMVSFGGRVLIKGYTTPQGAESQSLNRAQIGAIIVAVNEWVIPQNAAFSKVLEYMRMLIMYGPLTLLFAEDKEFMPWFKEVMIPRFDAQLKARALAQASRTG</sequence>
<comment type="caution">
    <text evidence="5">The sequence shown here is derived from an EMBL/GenBank/DDBJ whole genome shotgun (WGS) entry which is preliminary data.</text>
</comment>
<feature type="compositionally biased region" description="Acidic residues" evidence="4">
    <location>
        <begin position="306"/>
        <end position="331"/>
    </location>
</feature>
<keyword evidence="1" id="KW-0343">GTPase activation</keyword>
<dbReference type="Pfam" id="PF13516">
    <property type="entry name" value="LRR_6"/>
    <property type="match status" value="4"/>
</dbReference>
<keyword evidence="2" id="KW-0433">Leucine-rich repeat</keyword>
<evidence type="ECO:0000256" key="1">
    <source>
        <dbReference type="ARBA" id="ARBA00022468"/>
    </source>
</evidence>
<dbReference type="InterPro" id="IPR001611">
    <property type="entry name" value="Leu-rich_rpt"/>
</dbReference>
<feature type="region of interest" description="Disordered" evidence="4">
    <location>
        <begin position="303"/>
        <end position="339"/>
    </location>
</feature>
<keyword evidence="3" id="KW-0677">Repeat</keyword>
<dbReference type="PANTHER" id="PTHR24113:SF12">
    <property type="entry name" value="RAN GTPASE-ACTIVATING PROTEIN 1"/>
    <property type="match status" value="1"/>
</dbReference>
<evidence type="ECO:0000256" key="4">
    <source>
        <dbReference type="SAM" id="MobiDB-lite"/>
    </source>
</evidence>
<dbReference type="GO" id="GO:0006913">
    <property type="term" value="P:nucleocytoplasmic transport"/>
    <property type="evidence" value="ECO:0007669"/>
    <property type="project" value="TreeGrafter"/>
</dbReference>
<accession>A0AAD9D7K2</accession>
<feature type="compositionally biased region" description="Low complexity" evidence="4">
    <location>
        <begin position="687"/>
        <end position="696"/>
    </location>
</feature>
<name>A0AAD9D7K2_9STRA</name>
<dbReference type="Proteomes" id="UP001224775">
    <property type="component" value="Unassembled WGS sequence"/>
</dbReference>
<dbReference type="EMBL" id="JATAAI010000032">
    <property type="protein sequence ID" value="KAK1735810.1"/>
    <property type="molecule type" value="Genomic_DNA"/>
</dbReference>
<evidence type="ECO:0000313" key="6">
    <source>
        <dbReference type="Proteomes" id="UP001224775"/>
    </source>
</evidence>
<feature type="non-terminal residue" evidence="5">
    <location>
        <position position="1"/>
    </location>
</feature>
<dbReference type="SMART" id="SM00368">
    <property type="entry name" value="LRR_RI"/>
    <property type="match status" value="6"/>
</dbReference>
<keyword evidence="6" id="KW-1185">Reference proteome</keyword>
<dbReference type="GO" id="GO:0005096">
    <property type="term" value="F:GTPase activator activity"/>
    <property type="evidence" value="ECO:0007669"/>
    <property type="project" value="UniProtKB-KW"/>
</dbReference>
<organism evidence="5 6">
    <name type="scientific">Skeletonema marinoi</name>
    <dbReference type="NCBI Taxonomy" id="267567"/>
    <lineage>
        <taxon>Eukaryota</taxon>
        <taxon>Sar</taxon>
        <taxon>Stramenopiles</taxon>
        <taxon>Ochrophyta</taxon>
        <taxon>Bacillariophyta</taxon>
        <taxon>Coscinodiscophyceae</taxon>
        <taxon>Thalassiosirophycidae</taxon>
        <taxon>Thalassiosirales</taxon>
        <taxon>Skeletonemataceae</taxon>
        <taxon>Skeletonema</taxon>
        <taxon>Skeletonema marinoi-dohrnii complex</taxon>
    </lineage>
</organism>
<reference evidence="5" key="1">
    <citation type="submission" date="2023-06" db="EMBL/GenBank/DDBJ databases">
        <title>Survivors Of The Sea: Transcriptome response of Skeletonema marinoi to long-term dormancy.</title>
        <authorList>
            <person name="Pinder M.I.M."/>
            <person name="Kourtchenko O."/>
            <person name="Robertson E.K."/>
            <person name="Larsson T."/>
            <person name="Maumus F."/>
            <person name="Osuna-Cruz C.M."/>
            <person name="Vancaester E."/>
            <person name="Stenow R."/>
            <person name="Vandepoele K."/>
            <person name="Ploug H."/>
            <person name="Bruchert V."/>
            <person name="Godhe A."/>
            <person name="Topel M."/>
        </authorList>
    </citation>
    <scope>NUCLEOTIDE SEQUENCE</scope>
    <source>
        <strain evidence="5">R05AC</strain>
    </source>
</reference>
<evidence type="ECO:0000256" key="2">
    <source>
        <dbReference type="ARBA" id="ARBA00022614"/>
    </source>
</evidence>
<dbReference type="GO" id="GO:0005634">
    <property type="term" value="C:nucleus"/>
    <property type="evidence" value="ECO:0007669"/>
    <property type="project" value="TreeGrafter"/>
</dbReference>
<gene>
    <name evidence="5" type="ORF">QTG54_013516</name>
</gene>
<dbReference type="GO" id="GO:0048471">
    <property type="term" value="C:perinuclear region of cytoplasm"/>
    <property type="evidence" value="ECO:0007669"/>
    <property type="project" value="TreeGrafter"/>
</dbReference>
<dbReference type="GO" id="GO:0005829">
    <property type="term" value="C:cytosol"/>
    <property type="evidence" value="ECO:0007669"/>
    <property type="project" value="TreeGrafter"/>
</dbReference>
<dbReference type="PANTHER" id="PTHR24113">
    <property type="entry name" value="RAN GTPASE-ACTIVATING PROTEIN 1"/>
    <property type="match status" value="1"/>
</dbReference>
<proteinExistence type="predicted"/>